<reference evidence="3 4" key="1">
    <citation type="submission" date="2017-09" db="EMBL/GenBank/DDBJ databases">
        <title>The Catabolism of 3,6-Dichlorosalicylic acid is Initiated by the Cytochrome P450 Monooxygenase DsmABC in Rhizorhabdus dicambivorans Ndbn-20.</title>
        <authorList>
            <person name="Na L."/>
        </authorList>
    </citation>
    <scope>NUCLEOTIDE SEQUENCE [LARGE SCALE GENOMIC DNA]</scope>
    <source>
        <strain evidence="3 4">Ndbn-20m</strain>
    </source>
</reference>
<protein>
    <submittedName>
        <fullName evidence="3">Nuclear transport factor 2 family protein</fullName>
    </submittedName>
</protein>
<evidence type="ECO:0000313" key="4">
    <source>
        <dbReference type="Proteomes" id="UP000218934"/>
    </source>
</evidence>
<dbReference type="EMBL" id="NWUF01000015">
    <property type="protein sequence ID" value="PCE41443.1"/>
    <property type="molecule type" value="Genomic_DNA"/>
</dbReference>
<accession>A0A2A4FSP8</accession>
<gene>
    <name evidence="3" type="ORF">COO09_15365</name>
</gene>
<dbReference type="OrthoDB" id="2860904at2"/>
<dbReference type="Pfam" id="PF13577">
    <property type="entry name" value="SnoaL_4"/>
    <property type="match status" value="1"/>
</dbReference>
<dbReference type="Gene3D" id="3.10.450.50">
    <property type="match status" value="1"/>
</dbReference>
<dbReference type="InterPro" id="IPR037401">
    <property type="entry name" value="SnoaL-like"/>
</dbReference>
<dbReference type="CDD" id="cd00531">
    <property type="entry name" value="NTF2_like"/>
    <property type="match status" value="1"/>
</dbReference>
<dbReference type="SUPFAM" id="SSF54427">
    <property type="entry name" value="NTF2-like"/>
    <property type="match status" value="1"/>
</dbReference>
<evidence type="ECO:0000259" key="2">
    <source>
        <dbReference type="Pfam" id="PF13577"/>
    </source>
</evidence>
<feature type="compositionally biased region" description="Basic and acidic residues" evidence="1">
    <location>
        <begin position="1"/>
        <end position="10"/>
    </location>
</feature>
<keyword evidence="4" id="KW-1185">Reference proteome</keyword>
<evidence type="ECO:0000313" key="3">
    <source>
        <dbReference type="EMBL" id="PCE41443.1"/>
    </source>
</evidence>
<dbReference type="KEGG" id="rdi:CMV14_03020"/>
<name>A0A2A4FSP8_9SPHN</name>
<proteinExistence type="predicted"/>
<dbReference type="AlphaFoldDB" id="A0A2A4FSP8"/>
<organism evidence="3 4">
    <name type="scientific">Rhizorhabdus dicambivorans</name>
    <dbReference type="NCBI Taxonomy" id="1850238"/>
    <lineage>
        <taxon>Bacteria</taxon>
        <taxon>Pseudomonadati</taxon>
        <taxon>Pseudomonadota</taxon>
        <taxon>Alphaproteobacteria</taxon>
        <taxon>Sphingomonadales</taxon>
        <taxon>Sphingomonadaceae</taxon>
        <taxon>Rhizorhabdus</taxon>
    </lineage>
</organism>
<evidence type="ECO:0000256" key="1">
    <source>
        <dbReference type="SAM" id="MobiDB-lite"/>
    </source>
</evidence>
<comment type="caution">
    <text evidence="3">The sequence shown here is derived from an EMBL/GenBank/DDBJ whole genome shotgun (WGS) entry which is preliminary data.</text>
</comment>
<sequence>MARPRPDQRGARSQRRLPDPYHPIAQRPPDRRGMSPGELADCAALTDLVHRYAATIDDRDLDGLAACFAEGAVADYDGGTRLEGRAAIRAFMDRAFREGIGMATPSTHMMSNILISVDGDEAVIRTSAIACLTNRPGFVTVRGLRYIDRCVKEAGRWRFAHRRHVCDWQFDAPAGTIASGVSASAAAG</sequence>
<dbReference type="InterPro" id="IPR032710">
    <property type="entry name" value="NTF2-like_dom_sf"/>
</dbReference>
<feature type="domain" description="SnoaL-like" evidence="2">
    <location>
        <begin position="38"/>
        <end position="163"/>
    </location>
</feature>
<feature type="region of interest" description="Disordered" evidence="1">
    <location>
        <begin position="1"/>
        <end position="37"/>
    </location>
</feature>
<dbReference type="Proteomes" id="UP000218934">
    <property type="component" value="Unassembled WGS sequence"/>
</dbReference>